<dbReference type="InterPro" id="IPR010330">
    <property type="entry name" value="CoiA_nuc"/>
</dbReference>
<evidence type="ECO:0000259" key="1">
    <source>
        <dbReference type="Pfam" id="PF06054"/>
    </source>
</evidence>
<reference evidence="2 3" key="1">
    <citation type="journal article" date="2011" name="J. Bacteriol.">
        <title>Genome sequence of Haloplasma contractile, an unusual contractile bacterium from a deep-sea anoxic brine lake.</title>
        <authorList>
            <person name="Antunes A."/>
            <person name="Alam I."/>
            <person name="El Dorry H."/>
            <person name="Siam R."/>
            <person name="Robertson A."/>
            <person name="Bajic V.B."/>
            <person name="Stingl U."/>
        </authorList>
    </citation>
    <scope>NUCLEOTIDE SEQUENCE [LARGE SCALE GENOMIC DNA]</scope>
    <source>
        <strain evidence="2 3">SSD-17B</strain>
    </source>
</reference>
<name>U2EEA0_9MOLU</name>
<comment type="caution">
    <text evidence="2">The sequence shown here is derived from an EMBL/GenBank/DDBJ whole genome shotgun (WGS) entry which is preliminary data.</text>
</comment>
<dbReference type="Pfam" id="PF06054">
    <property type="entry name" value="CoiA_nuc"/>
    <property type="match status" value="1"/>
</dbReference>
<gene>
    <name evidence="2" type="ORF">HLPCO_000942</name>
</gene>
<sequence length="277" mass="32767">MGTVNAHHFSHIKTTCDPWYKEKSEWHKNWQSIFPIDNREVIKISKESKHIADVGINDTVIEFQHSSITAKELSKRNQFYLRCSRKIIWVFDCYGKDIYMPSQSFGLLDNQIRAHTEIDTETIKKFYWYRSKRVLKNLIGVENIELFLHINDKYVIKIVECEDSWGFRNLIGKAYTIEEFLSHLAIYDKNLNGIKSHGILNGYSKKYQRVLDVKKLTAWIKEDNRNGNYSIKLSDDLRILFKDYIDGFITYKQMNKKAGLGYRRPTSETSYFYGLDN</sequence>
<dbReference type="InParanoid" id="U2EEA0"/>
<keyword evidence="3" id="KW-1185">Reference proteome</keyword>
<proteinExistence type="predicted"/>
<accession>U2EEA0</accession>
<organism evidence="2 3">
    <name type="scientific">Haloplasma contractile SSD-17B</name>
    <dbReference type="NCBI Taxonomy" id="1033810"/>
    <lineage>
        <taxon>Bacteria</taxon>
        <taxon>Bacillati</taxon>
        <taxon>Mycoplasmatota</taxon>
        <taxon>Mollicutes</taxon>
        <taxon>Haloplasmatales</taxon>
        <taxon>Haloplasmataceae</taxon>
        <taxon>Haloplasma</taxon>
    </lineage>
</organism>
<feature type="domain" description="Competence protein CoiA nuclease-like" evidence="1">
    <location>
        <begin position="57"/>
        <end position="92"/>
    </location>
</feature>
<evidence type="ECO:0000313" key="3">
    <source>
        <dbReference type="Proteomes" id="UP000005707"/>
    </source>
</evidence>
<dbReference type="AlphaFoldDB" id="U2EEA0"/>
<dbReference type="eggNOG" id="COG4469">
    <property type="taxonomic scope" value="Bacteria"/>
</dbReference>
<dbReference type="EMBL" id="AFNU02000002">
    <property type="protein sequence ID" value="ERJ13313.1"/>
    <property type="molecule type" value="Genomic_DNA"/>
</dbReference>
<dbReference type="Proteomes" id="UP000005707">
    <property type="component" value="Unassembled WGS sequence"/>
</dbReference>
<evidence type="ECO:0000313" key="2">
    <source>
        <dbReference type="EMBL" id="ERJ13313.1"/>
    </source>
</evidence>
<protein>
    <recommendedName>
        <fullName evidence="1">Competence protein CoiA nuclease-like domain-containing protein</fullName>
    </recommendedName>
</protein>
<reference evidence="2 3" key="2">
    <citation type="journal article" date="2013" name="PLoS ONE">
        <title>INDIGO - INtegrated Data Warehouse of MIcrobial GenOmes with Examples from the Red Sea Extremophiles.</title>
        <authorList>
            <person name="Alam I."/>
            <person name="Antunes A."/>
            <person name="Kamau A.A."/>
            <person name="Ba Alawi W."/>
            <person name="Kalkatawi M."/>
            <person name="Stingl U."/>
            <person name="Bajic V.B."/>
        </authorList>
    </citation>
    <scope>NUCLEOTIDE SEQUENCE [LARGE SCALE GENOMIC DNA]</scope>
    <source>
        <strain evidence="2 3">SSD-17B</strain>
    </source>
</reference>
<dbReference type="STRING" id="1033810.HLPCO_000942"/>